<dbReference type="PROSITE" id="PS51737">
    <property type="entry name" value="RECOMBINASE_DNA_BIND"/>
    <property type="match status" value="1"/>
</dbReference>
<accession>A0A150STT7</accession>
<evidence type="ECO:0000256" key="4">
    <source>
        <dbReference type="PIRSR" id="PIRSR606118-50"/>
    </source>
</evidence>
<dbReference type="GO" id="GO:0000150">
    <property type="term" value="F:DNA strand exchange activity"/>
    <property type="evidence" value="ECO:0007669"/>
    <property type="project" value="InterPro"/>
</dbReference>
<dbReference type="InterPro" id="IPR036162">
    <property type="entry name" value="Resolvase-like_N_sf"/>
</dbReference>
<organism evidence="10 11">
    <name type="scientific">Sorangium cellulosum</name>
    <name type="common">Polyangium cellulosum</name>
    <dbReference type="NCBI Taxonomy" id="56"/>
    <lineage>
        <taxon>Bacteria</taxon>
        <taxon>Pseudomonadati</taxon>
        <taxon>Myxococcota</taxon>
        <taxon>Polyangia</taxon>
        <taxon>Polyangiales</taxon>
        <taxon>Polyangiaceae</taxon>
        <taxon>Sorangium</taxon>
    </lineage>
</organism>
<feature type="region of interest" description="Disordered" evidence="7">
    <location>
        <begin position="519"/>
        <end position="558"/>
    </location>
</feature>
<dbReference type="PANTHER" id="PTHR30461:SF23">
    <property type="entry name" value="DNA RECOMBINASE-RELATED"/>
    <property type="match status" value="1"/>
</dbReference>
<dbReference type="SUPFAM" id="SSF53041">
    <property type="entry name" value="Resolvase-like"/>
    <property type="match status" value="1"/>
</dbReference>
<dbReference type="GO" id="GO:0003677">
    <property type="term" value="F:DNA binding"/>
    <property type="evidence" value="ECO:0007669"/>
    <property type="project" value="UniProtKB-KW"/>
</dbReference>
<name>A0A150STT7_SORCE</name>
<evidence type="ECO:0000313" key="10">
    <source>
        <dbReference type="EMBL" id="KYF95637.1"/>
    </source>
</evidence>
<dbReference type="Pfam" id="PF13408">
    <property type="entry name" value="Zn_ribbon_recom"/>
    <property type="match status" value="1"/>
</dbReference>
<dbReference type="InterPro" id="IPR006118">
    <property type="entry name" value="Recombinase_CS"/>
</dbReference>
<dbReference type="Gene3D" id="3.40.50.1390">
    <property type="entry name" value="Resolvase, N-terminal catalytic domain"/>
    <property type="match status" value="1"/>
</dbReference>
<dbReference type="Gene3D" id="3.90.1750.20">
    <property type="entry name" value="Putative Large Serine Recombinase, Chain B, Domain 2"/>
    <property type="match status" value="1"/>
</dbReference>
<evidence type="ECO:0000256" key="2">
    <source>
        <dbReference type="ARBA" id="ARBA00023125"/>
    </source>
</evidence>
<gene>
    <name evidence="10" type="ORF">BE17_03750</name>
</gene>
<dbReference type="InterPro" id="IPR050639">
    <property type="entry name" value="SSR_resolvase"/>
</dbReference>
<evidence type="ECO:0008006" key="12">
    <source>
        <dbReference type="Google" id="ProtNLM"/>
    </source>
</evidence>
<dbReference type="CDD" id="cd00338">
    <property type="entry name" value="Ser_Recombinase"/>
    <property type="match status" value="1"/>
</dbReference>
<evidence type="ECO:0000256" key="5">
    <source>
        <dbReference type="PROSITE-ProRule" id="PRU10137"/>
    </source>
</evidence>
<feature type="region of interest" description="Disordered" evidence="7">
    <location>
        <begin position="239"/>
        <end position="270"/>
    </location>
</feature>
<feature type="compositionally biased region" description="Basic residues" evidence="7">
    <location>
        <begin position="250"/>
        <end position="259"/>
    </location>
</feature>
<dbReference type="Proteomes" id="UP000075635">
    <property type="component" value="Unassembled WGS sequence"/>
</dbReference>
<dbReference type="PROSITE" id="PS00397">
    <property type="entry name" value="RECOMBINASES_1"/>
    <property type="match status" value="1"/>
</dbReference>
<feature type="coiled-coil region" evidence="6">
    <location>
        <begin position="437"/>
        <end position="464"/>
    </location>
</feature>
<feature type="compositionally biased region" description="Low complexity" evidence="7">
    <location>
        <begin position="535"/>
        <end position="547"/>
    </location>
</feature>
<dbReference type="PROSITE" id="PS51736">
    <property type="entry name" value="RECOMBINASES_3"/>
    <property type="match status" value="1"/>
</dbReference>
<feature type="active site" description="O-(5'-phospho-DNA)-serine intermediate" evidence="4 5">
    <location>
        <position position="11"/>
    </location>
</feature>
<dbReference type="AlphaFoldDB" id="A0A150STT7"/>
<evidence type="ECO:0000256" key="1">
    <source>
        <dbReference type="ARBA" id="ARBA00022908"/>
    </source>
</evidence>
<keyword evidence="6" id="KW-0175">Coiled coil</keyword>
<dbReference type="InterPro" id="IPR038109">
    <property type="entry name" value="DNA_bind_recomb_sf"/>
</dbReference>
<evidence type="ECO:0000313" key="11">
    <source>
        <dbReference type="Proteomes" id="UP000075635"/>
    </source>
</evidence>
<reference evidence="10 11" key="1">
    <citation type="submission" date="2014-02" db="EMBL/GenBank/DDBJ databases">
        <title>The small core and large imbalanced accessory genome model reveals a collaborative survival strategy of Sorangium cellulosum strains in nature.</title>
        <authorList>
            <person name="Han K."/>
            <person name="Peng R."/>
            <person name="Blom J."/>
            <person name="Li Y.-Z."/>
        </authorList>
    </citation>
    <scope>NUCLEOTIDE SEQUENCE [LARGE SCALE GENOMIC DNA]</scope>
    <source>
        <strain evidence="10 11">So0011-07</strain>
    </source>
</reference>
<proteinExistence type="predicted"/>
<protein>
    <recommendedName>
        <fullName evidence="12">DNA recombinase</fullName>
    </recommendedName>
</protein>
<dbReference type="InterPro" id="IPR006119">
    <property type="entry name" value="Resolv_N"/>
</dbReference>
<evidence type="ECO:0000256" key="6">
    <source>
        <dbReference type="SAM" id="Coils"/>
    </source>
</evidence>
<dbReference type="EMBL" id="JEMB01000622">
    <property type="protein sequence ID" value="KYF95637.1"/>
    <property type="molecule type" value="Genomic_DNA"/>
</dbReference>
<feature type="domain" description="Resolvase/invertase-type recombinase catalytic" evidence="8">
    <location>
        <begin position="3"/>
        <end position="150"/>
    </location>
</feature>
<evidence type="ECO:0000259" key="9">
    <source>
        <dbReference type="PROSITE" id="PS51737"/>
    </source>
</evidence>
<dbReference type="GO" id="GO:0015074">
    <property type="term" value="P:DNA integration"/>
    <property type="evidence" value="ECO:0007669"/>
    <property type="project" value="UniProtKB-KW"/>
</dbReference>
<keyword evidence="1" id="KW-0229">DNA integration</keyword>
<evidence type="ECO:0000259" key="8">
    <source>
        <dbReference type="PROSITE" id="PS51736"/>
    </source>
</evidence>
<evidence type="ECO:0000256" key="7">
    <source>
        <dbReference type="SAM" id="MobiDB-lite"/>
    </source>
</evidence>
<keyword evidence="3" id="KW-0233">DNA recombination</keyword>
<feature type="domain" description="Recombinase" evidence="9">
    <location>
        <begin position="159"/>
        <end position="302"/>
    </location>
</feature>
<evidence type="ECO:0000256" key="3">
    <source>
        <dbReference type="ARBA" id="ARBA00023172"/>
    </source>
</evidence>
<keyword evidence="2" id="KW-0238">DNA-binding</keyword>
<dbReference type="InterPro" id="IPR025827">
    <property type="entry name" value="Zn_ribbon_recom_dom"/>
</dbReference>
<dbReference type="InterPro" id="IPR011109">
    <property type="entry name" value="DNA_bind_recombinase_dom"/>
</dbReference>
<dbReference type="Pfam" id="PF00239">
    <property type="entry name" value="Resolvase"/>
    <property type="match status" value="1"/>
</dbReference>
<dbReference type="Pfam" id="PF07508">
    <property type="entry name" value="Recombinase"/>
    <property type="match status" value="1"/>
</dbReference>
<dbReference type="PANTHER" id="PTHR30461">
    <property type="entry name" value="DNA-INVERTASE FROM LAMBDOID PROPHAGE"/>
    <property type="match status" value="1"/>
</dbReference>
<dbReference type="SMART" id="SM00857">
    <property type="entry name" value="Resolvase"/>
    <property type="match status" value="1"/>
</dbReference>
<feature type="non-terminal residue" evidence="10">
    <location>
        <position position="558"/>
    </location>
</feature>
<sequence>MKKVALYARVSSDRQAQQATVDSQVAALKERAVSDGHHVFPADLYVDDGCSGTTLIRPALERLRDRIAEGAIDVLYVHSPDRLARRYAYQVLLLEEFSARGVSLVFLQGASGENAEDQLLVQVQGMLAEYERARLAERCRRGKLHRARQGMVNPLSTAPYGYRYVRRSDAEPAHYEIVRSEANVVRAIFDAFVHQQMPLRAIARRLNTQQIPTSKGGCWRAPRVHALLRNPAYMGQAAYGKSESVESRPLRPRRSKPRVARGDARTHRRRPADQWISIPVPPIVPAELFAAAREQMMRNRQLSQRHARGQRYLLQGLVVCARCGYAFCGRSASKPSSSVVYRYYCCSSAQAARDGTARACNNRSIRADVLDAQVWDSVRQVLQDPERVEQEWLRRGAADGAAAAAQLERAQAKRWVAHHQRSLKRLLDAYEAGAICLEELLPRAERLREQIRRAEQAVKQADDRLSQNAVLSAVVTRLQDFAERVGQGLEQLDWQGRRQLIRTLVARVELDEEQATVVYRLPSSGGRPGGGHVDPSAPSGSSATSPGCRLSPWRLGGS</sequence>
<comment type="caution">
    <text evidence="10">The sequence shown here is derived from an EMBL/GenBank/DDBJ whole genome shotgun (WGS) entry which is preliminary data.</text>
</comment>